<proteinExistence type="predicted"/>
<dbReference type="AlphaFoldDB" id="A0A5B0PGQ5"/>
<evidence type="ECO:0008006" key="4">
    <source>
        <dbReference type="Google" id="ProtNLM"/>
    </source>
</evidence>
<feature type="compositionally biased region" description="Basic and acidic residues" evidence="1">
    <location>
        <begin position="37"/>
        <end position="49"/>
    </location>
</feature>
<evidence type="ECO:0000313" key="3">
    <source>
        <dbReference type="Proteomes" id="UP000325313"/>
    </source>
</evidence>
<dbReference type="PANTHER" id="PTHR28139:SF1">
    <property type="entry name" value="UPF0768 PROTEIN YBL029C-A"/>
    <property type="match status" value="1"/>
</dbReference>
<reference evidence="2 3" key="1">
    <citation type="submission" date="2019-05" db="EMBL/GenBank/DDBJ databases">
        <title>Emergence of the Ug99 lineage of the wheat stem rust pathogen through somatic hybridization.</title>
        <authorList>
            <person name="Li F."/>
            <person name="Upadhyaya N.M."/>
            <person name="Sperschneider J."/>
            <person name="Matny O."/>
            <person name="Nguyen-Phuc H."/>
            <person name="Mago R."/>
            <person name="Raley C."/>
            <person name="Miller M.E."/>
            <person name="Silverstein K.A.T."/>
            <person name="Henningsen E."/>
            <person name="Hirsch C.D."/>
            <person name="Visser B."/>
            <person name="Pretorius Z.A."/>
            <person name="Steffenson B.J."/>
            <person name="Schwessinger B."/>
            <person name="Dodds P.N."/>
            <person name="Figueroa M."/>
        </authorList>
    </citation>
    <scope>NUCLEOTIDE SEQUENCE [LARGE SCALE GENOMIC DNA]</scope>
    <source>
        <strain evidence="2 3">Ug99</strain>
    </source>
</reference>
<organism evidence="2 3">
    <name type="scientific">Puccinia graminis f. sp. tritici</name>
    <dbReference type="NCBI Taxonomy" id="56615"/>
    <lineage>
        <taxon>Eukaryota</taxon>
        <taxon>Fungi</taxon>
        <taxon>Dikarya</taxon>
        <taxon>Basidiomycota</taxon>
        <taxon>Pucciniomycotina</taxon>
        <taxon>Pucciniomycetes</taxon>
        <taxon>Pucciniales</taxon>
        <taxon>Pucciniaceae</taxon>
        <taxon>Puccinia</taxon>
    </lineage>
</organism>
<dbReference type="EMBL" id="VDEP01000339">
    <property type="protein sequence ID" value="KAA1100805.1"/>
    <property type="molecule type" value="Genomic_DNA"/>
</dbReference>
<sequence>MQARPLVKPTTDHLLVPKPLPAGTDTRSTHQPVGEPPKAEQEGRLQEAKQKKKGREEMCDECCICLSVGCPTKINPSGGDGQARICPRCNNGSVFQAQSQRWLEVCFLPLFPFKTKDVWSCNICSWQAELGTFQPLVASTFPPPSFQTSVSLSSSTLALDEPTQKALQKLTSFPVHISQPGYSPPMMYAAPYTAAPPPPATYTPSSGAVPGK</sequence>
<protein>
    <recommendedName>
        <fullName evidence="4">Zinc-ribbon 15 domain-containing protein</fullName>
    </recommendedName>
</protein>
<comment type="caution">
    <text evidence="2">The sequence shown here is derived from an EMBL/GenBank/DDBJ whole genome shotgun (WGS) entry which is preliminary data.</text>
</comment>
<gene>
    <name evidence="2" type="ORF">PGTUg99_028223</name>
</gene>
<name>A0A5B0PGQ5_PUCGR</name>
<dbReference type="PANTHER" id="PTHR28139">
    <property type="entry name" value="UPF0768 PROTEIN YBL029C-A"/>
    <property type="match status" value="1"/>
</dbReference>
<feature type="region of interest" description="Disordered" evidence="1">
    <location>
        <begin position="1"/>
        <end position="49"/>
    </location>
</feature>
<evidence type="ECO:0000313" key="2">
    <source>
        <dbReference type="EMBL" id="KAA1100805.1"/>
    </source>
</evidence>
<accession>A0A5B0PGQ5</accession>
<evidence type="ECO:0000256" key="1">
    <source>
        <dbReference type="SAM" id="MobiDB-lite"/>
    </source>
</evidence>
<dbReference type="Proteomes" id="UP000325313">
    <property type="component" value="Unassembled WGS sequence"/>
</dbReference>